<dbReference type="AlphaFoldDB" id="A0A4V3JGU7"/>
<dbReference type="EMBL" id="RQEY01000001">
    <property type="protein sequence ID" value="TGK44558.1"/>
    <property type="molecule type" value="Genomic_DNA"/>
</dbReference>
<organism evidence="2 3">
    <name type="scientific">Leptospira andrefontaineae</name>
    <dbReference type="NCBI Taxonomy" id="2484976"/>
    <lineage>
        <taxon>Bacteria</taxon>
        <taxon>Pseudomonadati</taxon>
        <taxon>Spirochaetota</taxon>
        <taxon>Spirochaetia</taxon>
        <taxon>Leptospirales</taxon>
        <taxon>Leptospiraceae</taxon>
        <taxon>Leptospira</taxon>
    </lineage>
</organism>
<evidence type="ECO:0000313" key="2">
    <source>
        <dbReference type="EMBL" id="TGK44558.1"/>
    </source>
</evidence>
<reference evidence="2" key="1">
    <citation type="journal article" date="2019" name="PLoS Negl. Trop. Dis.">
        <title>Revisiting the worldwide diversity of Leptospira species in the environment.</title>
        <authorList>
            <person name="Vincent A.T."/>
            <person name="Schiettekatte O."/>
            <person name="Bourhy P."/>
            <person name="Veyrier F.J."/>
            <person name="Picardeau M."/>
        </authorList>
    </citation>
    <scope>NUCLEOTIDE SEQUENCE [LARGE SCALE GENOMIC DNA]</scope>
    <source>
        <strain evidence="2">201800301</strain>
    </source>
</reference>
<proteinExistence type="predicted"/>
<protein>
    <submittedName>
        <fullName evidence="2">Uncharacterized protein</fullName>
    </submittedName>
</protein>
<keyword evidence="1" id="KW-1133">Transmembrane helix</keyword>
<accession>A0A4V3JGU7</accession>
<evidence type="ECO:0000313" key="3">
    <source>
        <dbReference type="Proteomes" id="UP000298097"/>
    </source>
</evidence>
<feature type="transmembrane region" description="Helical" evidence="1">
    <location>
        <begin position="46"/>
        <end position="64"/>
    </location>
</feature>
<keyword evidence="1" id="KW-0812">Transmembrane</keyword>
<feature type="transmembrane region" description="Helical" evidence="1">
    <location>
        <begin position="12"/>
        <end position="34"/>
    </location>
</feature>
<sequence>MDKISNQELFFFIFRGLFEASCIIFILWLFFIKLKMLEHFKYIGKSSYILYLAFILLWGSAQILDRLQYSFPQKVSFYPLVRFAMFQHGRSGEIAESYSWFVRLPDGKVESFNPANTFTAIGFPSLSTRMDVLRRGLESKNEIVRSQSIKEANLWAKSVRTYYDKKYQKKINGLIFYKTILEGENNLSKSEIYTADFE</sequence>
<comment type="caution">
    <text evidence="2">The sequence shown here is derived from an EMBL/GenBank/DDBJ whole genome shotgun (WGS) entry which is preliminary data.</text>
</comment>
<name>A0A4V3JGU7_9LEPT</name>
<dbReference type="RefSeq" id="WP_135772305.1">
    <property type="nucleotide sequence ID" value="NZ_RQEY01000001.1"/>
</dbReference>
<evidence type="ECO:0000256" key="1">
    <source>
        <dbReference type="SAM" id="Phobius"/>
    </source>
</evidence>
<keyword evidence="3" id="KW-1185">Reference proteome</keyword>
<gene>
    <name evidence="2" type="ORF">EHO65_00530</name>
</gene>
<keyword evidence="1" id="KW-0472">Membrane</keyword>
<dbReference type="OrthoDB" id="3078769at2"/>
<dbReference type="Proteomes" id="UP000298097">
    <property type="component" value="Unassembled WGS sequence"/>
</dbReference>